<evidence type="ECO:0000313" key="3">
    <source>
        <dbReference type="EMBL" id="CAD9976463.1"/>
    </source>
</evidence>
<sequence>MARFSFLALFLMIAGAQAFSVAPSTKLSTTPLTMSMSTEEEVEIAPPAPVKERGVSFDQDGKSNVWAIEPREEISSKSAEEKTSAALIAGGGIVAAAAFAAVVLTNLPDPNQF</sequence>
<protein>
    <recommendedName>
        <fullName evidence="4">Transmembrane protein</fullName>
    </recommendedName>
</protein>
<feature type="transmembrane region" description="Helical" evidence="1">
    <location>
        <begin position="85"/>
        <end position="107"/>
    </location>
</feature>
<dbReference type="EMBL" id="HBHT01024941">
    <property type="protein sequence ID" value="CAD9976463.1"/>
    <property type="molecule type" value="Transcribed_RNA"/>
</dbReference>
<keyword evidence="1" id="KW-1133">Transmembrane helix</keyword>
<evidence type="ECO:0008006" key="4">
    <source>
        <dbReference type="Google" id="ProtNLM"/>
    </source>
</evidence>
<keyword evidence="2" id="KW-0732">Signal</keyword>
<gene>
    <name evidence="3" type="ORF">APAL1065_LOCUS16741</name>
</gene>
<evidence type="ECO:0000256" key="2">
    <source>
        <dbReference type="SAM" id="SignalP"/>
    </source>
</evidence>
<dbReference type="AlphaFoldDB" id="A0A7S2YH25"/>
<organism evidence="3">
    <name type="scientific">Entomoneis paludosa</name>
    <dbReference type="NCBI Taxonomy" id="265537"/>
    <lineage>
        <taxon>Eukaryota</taxon>
        <taxon>Sar</taxon>
        <taxon>Stramenopiles</taxon>
        <taxon>Ochrophyta</taxon>
        <taxon>Bacillariophyta</taxon>
        <taxon>Bacillariophyceae</taxon>
        <taxon>Bacillariophycidae</taxon>
        <taxon>Entomoneidaceae</taxon>
        <taxon>Entomoneis</taxon>
    </lineage>
</organism>
<accession>A0A7S2YH25</accession>
<feature type="chain" id="PRO_5031327480" description="Transmembrane protein" evidence="2">
    <location>
        <begin position="19"/>
        <end position="113"/>
    </location>
</feature>
<evidence type="ECO:0000256" key="1">
    <source>
        <dbReference type="SAM" id="Phobius"/>
    </source>
</evidence>
<reference evidence="3" key="1">
    <citation type="submission" date="2021-01" db="EMBL/GenBank/DDBJ databases">
        <authorList>
            <person name="Corre E."/>
            <person name="Pelletier E."/>
            <person name="Niang G."/>
            <person name="Scheremetjew M."/>
            <person name="Finn R."/>
            <person name="Kale V."/>
            <person name="Holt S."/>
            <person name="Cochrane G."/>
            <person name="Meng A."/>
            <person name="Brown T."/>
            <person name="Cohen L."/>
        </authorList>
    </citation>
    <scope>NUCLEOTIDE SEQUENCE</scope>
    <source>
        <strain evidence="3">CCMP125</strain>
    </source>
</reference>
<feature type="signal peptide" evidence="2">
    <location>
        <begin position="1"/>
        <end position="18"/>
    </location>
</feature>
<proteinExistence type="predicted"/>
<keyword evidence="1" id="KW-0812">Transmembrane</keyword>
<name>A0A7S2YH25_9STRA</name>
<keyword evidence="1" id="KW-0472">Membrane</keyword>